<dbReference type="Proteomes" id="UP000426424">
    <property type="component" value="Chromosome"/>
</dbReference>
<name>A0A6I6DZS0_THETI</name>
<proteinExistence type="predicted"/>
<keyword evidence="1" id="KW-0347">Helicase</keyword>
<dbReference type="OrthoDB" id="5770106at2"/>
<dbReference type="EMBL" id="CP039268">
    <property type="protein sequence ID" value="QGU32195.1"/>
    <property type="molecule type" value="Genomic_DNA"/>
</dbReference>
<protein>
    <submittedName>
        <fullName evidence="1">ATP dependent RNA helicase</fullName>
    </submittedName>
</protein>
<keyword evidence="2" id="KW-1185">Reference proteome</keyword>
<dbReference type="AlphaFoldDB" id="A0A6I6DZS0"/>
<keyword evidence="1" id="KW-0547">Nucleotide-binding</keyword>
<dbReference type="GO" id="GO:0004386">
    <property type="term" value="F:helicase activity"/>
    <property type="evidence" value="ECO:0007669"/>
    <property type="project" value="UniProtKB-KW"/>
</dbReference>
<evidence type="ECO:0000313" key="1">
    <source>
        <dbReference type="EMBL" id="QGU32195.1"/>
    </source>
</evidence>
<reference evidence="1 2" key="1">
    <citation type="submission" date="2019-12" db="EMBL/GenBank/DDBJ databases">
        <title>The complete genome of the thermophilic, anoxygenic phototrophic gammaproteobacterium Thermochromatium tepidum.</title>
        <authorList>
            <person name="Sattley W.M."/>
            <person name="Swingley W.D."/>
            <person name="Burchell B.M."/>
            <person name="Gurbani S.A."/>
            <person name="Kujawa C.M."/>
            <person name="Nuccio D.A."/>
            <person name="Schladweiler J."/>
            <person name="Shaffer K.N."/>
            <person name="Stokes L.M."/>
            <person name="Touchman J.W."/>
            <person name="Blankenship R.E."/>
            <person name="Madigan M.T."/>
        </authorList>
    </citation>
    <scope>NUCLEOTIDE SEQUENCE [LARGE SCALE GENOMIC DNA]</scope>
    <source>
        <strain evidence="1 2">ATCC 43061</strain>
    </source>
</reference>
<sequence length="94" mass="11104">MSALTHHLELDDLTRLEPAHLRRRLADLIHQYVHERSVALAETILCHIEALCLHPTDCREPEQLCAYHRLACHWRCLAEVQRLREQRGNPAWRP</sequence>
<accession>A0A6I6DZS0</accession>
<keyword evidence="1" id="KW-0067">ATP-binding</keyword>
<organism evidence="1 2">
    <name type="scientific">Thermochromatium tepidum ATCC 43061</name>
    <dbReference type="NCBI Taxonomy" id="316276"/>
    <lineage>
        <taxon>Bacteria</taxon>
        <taxon>Pseudomonadati</taxon>
        <taxon>Pseudomonadota</taxon>
        <taxon>Gammaproteobacteria</taxon>
        <taxon>Chromatiales</taxon>
        <taxon>Chromatiaceae</taxon>
        <taxon>Thermochromatium</taxon>
    </lineage>
</organism>
<keyword evidence="1" id="KW-0378">Hydrolase</keyword>
<evidence type="ECO:0000313" key="2">
    <source>
        <dbReference type="Proteomes" id="UP000426424"/>
    </source>
</evidence>
<dbReference type="RefSeq" id="WP_153974394.1">
    <property type="nucleotide sequence ID" value="NZ_CP039268.1"/>
</dbReference>
<dbReference type="KEGG" id="ttp:E6P07_03850"/>
<gene>
    <name evidence="1" type="ORF">E6P07_03850</name>
</gene>